<reference evidence="6" key="1">
    <citation type="journal article" date="2015" name="PLoS Genet.">
        <title>Genome Sequence and Transcriptome Analyses of Chrysochromulina tobin: Metabolic Tools for Enhanced Algal Fitness in the Prominent Order Prymnesiales (Haptophyceae).</title>
        <authorList>
            <person name="Hovde B.T."/>
            <person name="Deodato C.R."/>
            <person name="Hunsperger H.M."/>
            <person name="Ryken S.A."/>
            <person name="Yost W."/>
            <person name="Jha R.K."/>
            <person name="Patterson J."/>
            <person name="Monnat R.J. Jr."/>
            <person name="Barlow S.B."/>
            <person name="Starkenburg S.R."/>
            <person name="Cattolico R.A."/>
        </authorList>
    </citation>
    <scope>NUCLEOTIDE SEQUENCE</scope>
    <source>
        <strain evidence="6">CCMP291</strain>
    </source>
</reference>
<protein>
    <recommendedName>
        <fullName evidence="4">Thioredoxin domain-containing protein</fullName>
    </recommendedName>
</protein>
<dbReference type="Pfam" id="PF00085">
    <property type="entry name" value="Thioredoxin"/>
    <property type="match status" value="1"/>
</dbReference>
<dbReference type="GO" id="GO:0005783">
    <property type="term" value="C:endoplasmic reticulum"/>
    <property type="evidence" value="ECO:0007669"/>
    <property type="project" value="TreeGrafter"/>
</dbReference>
<proteinExistence type="inferred from homology"/>
<evidence type="ECO:0000256" key="3">
    <source>
        <dbReference type="SAM" id="Coils"/>
    </source>
</evidence>
<keyword evidence="2" id="KW-0732">Signal</keyword>
<dbReference type="InterPro" id="IPR013766">
    <property type="entry name" value="Thioredoxin_domain"/>
</dbReference>
<dbReference type="OrthoDB" id="72053at2759"/>
<dbReference type="SUPFAM" id="SSF52833">
    <property type="entry name" value="Thioredoxin-like"/>
    <property type="match status" value="1"/>
</dbReference>
<evidence type="ECO:0000313" key="6">
    <source>
        <dbReference type="Proteomes" id="UP000037460"/>
    </source>
</evidence>
<accession>A0A0M0J4L4</accession>
<feature type="domain" description="Thioredoxin" evidence="4">
    <location>
        <begin position="1"/>
        <end position="70"/>
    </location>
</feature>
<dbReference type="AlphaFoldDB" id="A0A0M0J4L4"/>
<dbReference type="GO" id="GO:0006457">
    <property type="term" value="P:protein folding"/>
    <property type="evidence" value="ECO:0007669"/>
    <property type="project" value="TreeGrafter"/>
</dbReference>
<name>A0A0M0J4L4_9EUKA</name>
<dbReference type="PANTHER" id="PTHR45672:SF3">
    <property type="entry name" value="THIOREDOXIN DOMAIN-CONTAINING PROTEIN 5"/>
    <property type="match status" value="1"/>
</dbReference>
<gene>
    <name evidence="5" type="ORF">Ctob_008377</name>
</gene>
<dbReference type="EMBL" id="JWZX01003353">
    <property type="protein sequence ID" value="KOO21544.1"/>
    <property type="molecule type" value="Genomic_DNA"/>
</dbReference>
<feature type="coiled-coil region" evidence="3">
    <location>
        <begin position="108"/>
        <end position="146"/>
    </location>
</feature>
<sequence length="161" mass="17987">MKPDWDKLAEEYAGSTNVLIADVDCTQAGKSLCDKHGVQGYPTIKTFGPGDDEGEKYEGDRSLDALKKHAASLGPTCGLEHKEMCSPQQLVDLEKFAAMSPERRNGRLVKLQNALKVQQREHDQLEVELKQRFEASKKHLEDLQKKYNPIIKLIRAATPAA</sequence>
<evidence type="ECO:0000256" key="2">
    <source>
        <dbReference type="ARBA" id="ARBA00022729"/>
    </source>
</evidence>
<organism evidence="5 6">
    <name type="scientific">Chrysochromulina tobinii</name>
    <dbReference type="NCBI Taxonomy" id="1460289"/>
    <lineage>
        <taxon>Eukaryota</taxon>
        <taxon>Haptista</taxon>
        <taxon>Haptophyta</taxon>
        <taxon>Prymnesiophyceae</taxon>
        <taxon>Prymnesiales</taxon>
        <taxon>Chrysochromulinaceae</taxon>
        <taxon>Chrysochromulina</taxon>
    </lineage>
</organism>
<evidence type="ECO:0000256" key="1">
    <source>
        <dbReference type="ARBA" id="ARBA00006347"/>
    </source>
</evidence>
<keyword evidence="6" id="KW-1185">Reference proteome</keyword>
<dbReference type="GO" id="GO:0003756">
    <property type="term" value="F:protein disulfide isomerase activity"/>
    <property type="evidence" value="ECO:0007669"/>
    <property type="project" value="TreeGrafter"/>
</dbReference>
<dbReference type="Gene3D" id="3.40.30.10">
    <property type="entry name" value="Glutaredoxin"/>
    <property type="match status" value="1"/>
</dbReference>
<dbReference type="Proteomes" id="UP000037460">
    <property type="component" value="Unassembled WGS sequence"/>
</dbReference>
<comment type="caution">
    <text evidence="5">The sequence shown here is derived from an EMBL/GenBank/DDBJ whole genome shotgun (WGS) entry which is preliminary data.</text>
</comment>
<evidence type="ECO:0000313" key="5">
    <source>
        <dbReference type="EMBL" id="KOO21544.1"/>
    </source>
</evidence>
<evidence type="ECO:0000259" key="4">
    <source>
        <dbReference type="Pfam" id="PF00085"/>
    </source>
</evidence>
<dbReference type="InterPro" id="IPR051063">
    <property type="entry name" value="PDI"/>
</dbReference>
<comment type="similarity">
    <text evidence="1">Belongs to the protein disulfide isomerase family.</text>
</comment>
<dbReference type="InterPro" id="IPR036249">
    <property type="entry name" value="Thioredoxin-like_sf"/>
</dbReference>
<keyword evidence="3" id="KW-0175">Coiled coil</keyword>
<dbReference type="PANTHER" id="PTHR45672">
    <property type="entry name" value="PROTEIN DISULFIDE-ISOMERASE C17H9.14C-RELATED"/>
    <property type="match status" value="1"/>
</dbReference>